<dbReference type="Gene3D" id="3.40.50.720">
    <property type="entry name" value="NAD(P)-binding Rossmann-like Domain"/>
    <property type="match status" value="1"/>
</dbReference>
<dbReference type="PANTHER" id="PTHR48099:SF26">
    <property type="entry name" value="C-1-TETRAHYDROFOLATE SYNTHASE, MITOCHONDRIAL"/>
    <property type="match status" value="1"/>
</dbReference>
<dbReference type="InterPro" id="IPR036291">
    <property type="entry name" value="NAD(P)-bd_dom_sf"/>
</dbReference>
<dbReference type="GO" id="GO:0005524">
    <property type="term" value="F:ATP binding"/>
    <property type="evidence" value="ECO:0007669"/>
    <property type="project" value="UniProtKB-KW"/>
</dbReference>
<dbReference type="InParanoid" id="H2ARM0"/>
<evidence type="ECO:0000256" key="11">
    <source>
        <dbReference type="ARBA" id="ARBA00023002"/>
    </source>
</evidence>
<evidence type="ECO:0000256" key="12">
    <source>
        <dbReference type="ARBA" id="ARBA00023268"/>
    </source>
</evidence>
<comment type="catalytic activity">
    <reaction evidence="15">
        <text>(6R)-5,10-methenyltetrahydrofolate + H2O = (6R)-10-formyltetrahydrofolate + H(+)</text>
        <dbReference type="Rhea" id="RHEA:23700"/>
        <dbReference type="ChEBI" id="CHEBI:15377"/>
        <dbReference type="ChEBI" id="CHEBI:15378"/>
        <dbReference type="ChEBI" id="CHEBI:57455"/>
        <dbReference type="ChEBI" id="CHEBI:195366"/>
        <dbReference type="EC" id="3.5.4.9"/>
    </reaction>
    <physiologicalReaction direction="left-to-right" evidence="15">
        <dbReference type="Rhea" id="RHEA:23701"/>
    </physiologicalReaction>
    <physiologicalReaction direction="right-to-left" evidence="15">
        <dbReference type="Rhea" id="RHEA:23702"/>
    </physiologicalReaction>
</comment>
<keyword evidence="9" id="KW-0067">ATP-binding</keyword>
<dbReference type="FunFam" id="3.40.50.720:FF:000006">
    <property type="entry name" value="Bifunctional protein FolD"/>
    <property type="match status" value="1"/>
</dbReference>
<dbReference type="CDD" id="cd00477">
    <property type="entry name" value="FTHFS"/>
    <property type="match status" value="1"/>
</dbReference>
<dbReference type="HOGENOM" id="CLU_003601_2_0_1"/>
<dbReference type="PROSITE" id="PS00767">
    <property type="entry name" value="THF_DHG_CYH_2"/>
    <property type="match status" value="1"/>
</dbReference>
<dbReference type="OrthoDB" id="5126881at2759"/>
<dbReference type="GO" id="GO:0004477">
    <property type="term" value="F:methenyltetrahydrofolate cyclohydrolase activity"/>
    <property type="evidence" value="ECO:0007669"/>
    <property type="project" value="UniProtKB-EC"/>
</dbReference>
<dbReference type="Pfam" id="PF00763">
    <property type="entry name" value="THF_DHG_CYH"/>
    <property type="match status" value="1"/>
</dbReference>
<evidence type="ECO:0000256" key="1">
    <source>
        <dbReference type="ARBA" id="ARBA00004777"/>
    </source>
</evidence>
<keyword evidence="19" id="KW-1185">Reference proteome</keyword>
<dbReference type="GO" id="GO:0035999">
    <property type="term" value="P:tetrahydrofolate interconversion"/>
    <property type="evidence" value="ECO:0007669"/>
    <property type="project" value="UniProtKB-UniPathway"/>
</dbReference>
<accession>H2ARM0</accession>
<dbReference type="GO" id="GO:0004329">
    <property type="term" value="F:formate-tetrahydrofolate ligase activity"/>
    <property type="evidence" value="ECO:0007669"/>
    <property type="project" value="UniProtKB-EC"/>
</dbReference>
<evidence type="ECO:0000256" key="10">
    <source>
        <dbReference type="ARBA" id="ARBA00022857"/>
    </source>
</evidence>
<dbReference type="FunFam" id="3.40.50.10860:FF:000005">
    <property type="entry name" value="C-1-tetrahydrofolate synthase, cytoplasmic, putative"/>
    <property type="match status" value="1"/>
</dbReference>
<dbReference type="InterPro" id="IPR020628">
    <property type="entry name" value="Formate_THF_ligase_CS"/>
</dbReference>
<dbReference type="Gene3D" id="3.10.410.10">
    <property type="entry name" value="Formyltetrahydrofolate synthetase, domain 3"/>
    <property type="match status" value="1"/>
</dbReference>
<dbReference type="InterPro" id="IPR000672">
    <property type="entry name" value="THF_DH/CycHdrlase"/>
</dbReference>
<dbReference type="PANTHER" id="PTHR48099">
    <property type="entry name" value="C-1-TETRAHYDROFOLATE SYNTHASE, CYTOPLASMIC-RELATED"/>
    <property type="match status" value="1"/>
</dbReference>
<reference evidence="18 19" key="1">
    <citation type="journal article" date="2011" name="Proc. Natl. Acad. Sci. U.S.A.">
        <title>Evolutionary erosion of yeast sex chromosomes by mating-type switching accidents.</title>
        <authorList>
            <person name="Gordon J.L."/>
            <person name="Armisen D."/>
            <person name="Proux-Wera E."/>
            <person name="Oheigeartaigh S.S."/>
            <person name="Byrne K.P."/>
            <person name="Wolfe K.H."/>
        </authorList>
    </citation>
    <scope>NUCLEOTIDE SEQUENCE [LARGE SCALE GENOMIC DNA]</scope>
    <source>
        <strain evidence="19">ATCC 22294 / BCRC 22015 / CBS 2517 / CECT 1963 / NBRC 1671 / NRRL Y-8276</strain>
    </source>
</reference>
<dbReference type="GO" id="GO:0046656">
    <property type="term" value="P:folic acid biosynthetic process"/>
    <property type="evidence" value="ECO:0007669"/>
    <property type="project" value="EnsemblFungi"/>
</dbReference>
<evidence type="ECO:0000313" key="19">
    <source>
        <dbReference type="Proteomes" id="UP000005220"/>
    </source>
</evidence>
<comment type="catalytic activity">
    <reaction evidence="14">
        <text>(6S)-5,6,7,8-tetrahydrofolate + formate + ATP = (6R)-10-formyltetrahydrofolate + ADP + phosphate</text>
        <dbReference type="Rhea" id="RHEA:20221"/>
        <dbReference type="ChEBI" id="CHEBI:15740"/>
        <dbReference type="ChEBI" id="CHEBI:30616"/>
        <dbReference type="ChEBI" id="CHEBI:43474"/>
        <dbReference type="ChEBI" id="CHEBI:57453"/>
        <dbReference type="ChEBI" id="CHEBI:195366"/>
        <dbReference type="ChEBI" id="CHEBI:456216"/>
        <dbReference type="EC" id="6.3.4.3"/>
    </reaction>
    <physiologicalReaction direction="left-to-right" evidence="14">
        <dbReference type="Rhea" id="RHEA:20222"/>
    </physiologicalReaction>
    <physiologicalReaction direction="right-to-left" evidence="14">
        <dbReference type="Rhea" id="RHEA:20223"/>
    </physiologicalReaction>
</comment>
<keyword evidence="6" id="KW-0436">Ligase</keyword>
<dbReference type="FunFam" id="3.40.50.300:FF:000245">
    <property type="entry name" value="C-1-tetrahydrofolate synthase, cytoplasmic"/>
    <property type="match status" value="1"/>
</dbReference>
<dbReference type="HAMAP" id="MF_01576">
    <property type="entry name" value="THF_DHG_CYH"/>
    <property type="match status" value="1"/>
</dbReference>
<evidence type="ECO:0000256" key="5">
    <source>
        <dbReference type="ARBA" id="ARBA00022563"/>
    </source>
</evidence>
<proteinExistence type="inferred from homology"/>
<comment type="pathway">
    <text evidence="1">One-carbon metabolism; tetrahydrofolate interconversion.</text>
</comment>
<feature type="domain" description="Tetrahydrofolate dehydrogenase/cyclohydrolase NAD(P)-binding" evidence="17">
    <location>
        <begin position="147"/>
        <end position="295"/>
    </location>
</feature>
<evidence type="ECO:0000256" key="7">
    <source>
        <dbReference type="ARBA" id="ARBA00022741"/>
    </source>
</evidence>
<dbReference type="EMBL" id="HE650823">
    <property type="protein sequence ID" value="CCF57020.1"/>
    <property type="molecule type" value="Genomic_DNA"/>
</dbReference>
<dbReference type="SUPFAM" id="SSF51735">
    <property type="entry name" value="NAD(P)-binding Rossmann-fold domains"/>
    <property type="match status" value="1"/>
</dbReference>
<evidence type="ECO:0000313" key="18">
    <source>
        <dbReference type="EMBL" id="CCF57020.1"/>
    </source>
</evidence>
<protein>
    <submittedName>
        <fullName evidence="18">Uncharacterized protein</fullName>
    </submittedName>
</protein>
<evidence type="ECO:0000256" key="13">
    <source>
        <dbReference type="ARBA" id="ARBA00051435"/>
    </source>
</evidence>
<evidence type="ECO:0000256" key="3">
    <source>
        <dbReference type="ARBA" id="ARBA00006985"/>
    </source>
</evidence>
<dbReference type="Gene3D" id="3.40.50.10860">
    <property type="entry name" value="Leucine Dehydrogenase, chain A, domain 1"/>
    <property type="match status" value="1"/>
</dbReference>
<dbReference type="SUPFAM" id="SSF52540">
    <property type="entry name" value="P-loop containing nucleoside triphosphate hydrolases"/>
    <property type="match status" value="1"/>
</dbReference>
<dbReference type="AlphaFoldDB" id="H2ARM0"/>
<dbReference type="Gene3D" id="3.40.50.300">
    <property type="entry name" value="P-loop containing nucleotide triphosphate hydrolases"/>
    <property type="match status" value="2"/>
</dbReference>
<dbReference type="PRINTS" id="PR00085">
    <property type="entry name" value="THFDHDRGNASE"/>
</dbReference>
<dbReference type="CDD" id="cd01080">
    <property type="entry name" value="NAD_bind_m-THF_DH_Cyclohyd"/>
    <property type="match status" value="1"/>
</dbReference>
<dbReference type="GO" id="GO:0005829">
    <property type="term" value="C:cytosol"/>
    <property type="evidence" value="ECO:0007669"/>
    <property type="project" value="TreeGrafter"/>
</dbReference>
<dbReference type="GO" id="GO:0006139">
    <property type="term" value="P:nucleobase-containing compound metabolic process"/>
    <property type="evidence" value="ECO:0007669"/>
    <property type="project" value="EnsemblFungi"/>
</dbReference>
<comment type="catalytic activity">
    <reaction evidence="13">
        <text>(6R)-5,10-methylene-5,6,7,8-tetrahydrofolate + NADP(+) = (6R)-5,10-methenyltetrahydrofolate + NADPH</text>
        <dbReference type="Rhea" id="RHEA:22812"/>
        <dbReference type="ChEBI" id="CHEBI:15636"/>
        <dbReference type="ChEBI" id="CHEBI:57455"/>
        <dbReference type="ChEBI" id="CHEBI:57783"/>
        <dbReference type="ChEBI" id="CHEBI:58349"/>
        <dbReference type="EC" id="1.5.1.5"/>
    </reaction>
    <physiologicalReaction direction="left-to-right" evidence="13">
        <dbReference type="Rhea" id="RHEA:22813"/>
    </physiologicalReaction>
    <physiologicalReaction direction="right-to-left" evidence="13">
        <dbReference type="Rhea" id="RHEA:22814"/>
    </physiologicalReaction>
</comment>
<evidence type="ECO:0000256" key="14">
    <source>
        <dbReference type="ARBA" id="ARBA00051544"/>
    </source>
</evidence>
<dbReference type="HAMAP" id="MF_01543">
    <property type="entry name" value="FTHFS"/>
    <property type="match status" value="1"/>
</dbReference>
<dbReference type="GO" id="GO:0005739">
    <property type="term" value="C:mitochondrion"/>
    <property type="evidence" value="ECO:0007669"/>
    <property type="project" value="EnsemblFungi"/>
</dbReference>
<dbReference type="PROSITE" id="PS00721">
    <property type="entry name" value="FTHFS_1"/>
    <property type="match status" value="1"/>
</dbReference>
<evidence type="ECO:0000259" key="17">
    <source>
        <dbReference type="Pfam" id="PF02882"/>
    </source>
</evidence>
<keyword evidence="12" id="KW-0511">Multifunctional enzyme</keyword>
<keyword evidence="8" id="KW-0378">Hydrolase</keyword>
<dbReference type="InterPro" id="IPR046346">
    <property type="entry name" value="Aminoacid_DH-like_N_sf"/>
</dbReference>
<comment type="subunit">
    <text evidence="4">Homodimer.</text>
</comment>
<dbReference type="eggNOG" id="KOG4230">
    <property type="taxonomic scope" value="Eukaryota"/>
</dbReference>
<comment type="similarity">
    <text evidence="2">In the N-terminal section; belongs to the tetrahydrofolate dehydrogenase/cyclohydrolase family.</text>
</comment>
<dbReference type="InterPro" id="IPR020630">
    <property type="entry name" value="THF_DH/CycHdrlase_cat_dom"/>
</dbReference>
<dbReference type="InterPro" id="IPR027417">
    <property type="entry name" value="P-loop_NTPase"/>
</dbReference>
<evidence type="ECO:0000259" key="16">
    <source>
        <dbReference type="Pfam" id="PF00763"/>
    </source>
</evidence>
<dbReference type="GeneID" id="13884940"/>
<dbReference type="RefSeq" id="XP_003956155.1">
    <property type="nucleotide sequence ID" value="XM_003956106.1"/>
</dbReference>
<evidence type="ECO:0000256" key="4">
    <source>
        <dbReference type="ARBA" id="ARBA00011738"/>
    </source>
</evidence>
<keyword evidence="11" id="KW-0560">Oxidoreductase</keyword>
<dbReference type="InterPro" id="IPR000559">
    <property type="entry name" value="Formate_THF_ligase"/>
</dbReference>
<name>H2ARM0_KAZAF</name>
<dbReference type="Pfam" id="PF01268">
    <property type="entry name" value="FTHFS"/>
    <property type="match status" value="1"/>
</dbReference>
<feature type="domain" description="Tetrahydrofolate dehydrogenase/cyclohydrolase catalytic" evidence="16">
    <location>
        <begin position="10"/>
        <end position="126"/>
    </location>
</feature>
<evidence type="ECO:0000256" key="2">
    <source>
        <dbReference type="ARBA" id="ARBA00005559"/>
    </source>
</evidence>
<dbReference type="KEGG" id="kaf:KAFR_0C00240"/>
<evidence type="ECO:0000256" key="8">
    <source>
        <dbReference type="ARBA" id="ARBA00022801"/>
    </source>
</evidence>
<keyword evidence="5" id="KW-0554">One-carbon metabolism</keyword>
<keyword evidence="7" id="KW-0547">Nucleotide-binding</keyword>
<sequence length="946" mass="103225">MISLRHYHLLRGTALSKSIVDQIKTNVVTLKRKYPDFSPTLKIIQVGNKSDSSTYIRMKQRASKSCLITTIVEKLPLNVSEDEVLARIEESNSDSAIDGIIVQLPLPKLLNEQTITDAILPSKDVDGLTVFNSGQLAKRGGHPFFLPCTPNGIMELLRSDPNIIVEGKVALVIGRSDIVGNPLATMLRKENATIISCHSKTKNIERLIKLADILVSACGIPNFVKGEWLKKDAVIIDVGINYVKDKSKKSKRKLVGDVDIASVKNTIGFLTPVPGGVGPMTVASLMNNVFIAAKNSIAGKTFHPYISPLPLPNLENNTKVSDFQISKLQKPKRIEKLAEELGILPDELELFGHFKAKISTSILERLKMKQNGKYVLVAGITPTPFGEGKSATTIGLAQALTAHLGIPSIANLRQPSMGPIFGMKGGAAGGGFSQAIPTEEFNLHLTGDMHAITAATNLLASAVDTRYFHESTQKDITQFFSRLVTNKRNGKQEFTPFMLRRLRKLGISKKNPNELSLEEIRQFSLLNINPDSIIVNRVIDMNDRMLRKITLGQAPSEKGLIRVSRFEITAASELMAILTLSKSIKDLRKRAGEIVVAFDYDGNPITAEDIGCAGAVAALLKDSMKPTLMQTLEGTPVLVHAGPFANISIGSSSIMADLIGLKLMGQTNDENSTTGFAVTEAGFDFSMGGERFLDIKCRSSSLIPNVVVLVATLRALKMHGGGTDVKPGQPIPKEYMEANTELVKKGLKHLKKQIDNVKEYGIPCVVALNRFETDTEEEFEVVRQSALKAGAFDVINSNHYAEGGKGAVGLAHAVVNASQKDRNFHFLYNLEDSFEEKVRKVVAKLYGGQDISMSKEAENKMKKYETLGYGNLPICIAKTQYSLSADPKLKGTPNGFIIPIKDIKLSAGAGYIQVLTEGIQTMPGLPTRPGFMDMEINEKDEIEGLF</sequence>
<evidence type="ECO:0000256" key="15">
    <source>
        <dbReference type="ARBA" id="ARBA00052163"/>
    </source>
</evidence>
<dbReference type="InterPro" id="IPR020867">
    <property type="entry name" value="THF_DH/CycHdrlase_CS"/>
</dbReference>
<gene>
    <name evidence="18" type="primary">KAFR0C00240</name>
    <name evidence="18" type="ORF">KAFR_0C00240</name>
</gene>
<dbReference type="Proteomes" id="UP000005220">
    <property type="component" value="Chromosome 3"/>
</dbReference>
<dbReference type="Pfam" id="PF02882">
    <property type="entry name" value="THF_DHG_CYH_C"/>
    <property type="match status" value="1"/>
</dbReference>
<dbReference type="PROSITE" id="PS00722">
    <property type="entry name" value="FTHFS_2"/>
    <property type="match status" value="1"/>
</dbReference>
<dbReference type="InterPro" id="IPR020631">
    <property type="entry name" value="THF_DH/CycHdrlase_NAD-bd_dom"/>
</dbReference>
<dbReference type="FunFam" id="3.10.410.10:FF:000001">
    <property type="entry name" value="Putative formate--tetrahydrofolate ligase"/>
    <property type="match status" value="1"/>
</dbReference>
<evidence type="ECO:0000256" key="9">
    <source>
        <dbReference type="ARBA" id="ARBA00022840"/>
    </source>
</evidence>
<keyword evidence="10" id="KW-0521">NADP</keyword>
<dbReference type="STRING" id="1071382.H2ARM0"/>
<evidence type="ECO:0000256" key="6">
    <source>
        <dbReference type="ARBA" id="ARBA00022598"/>
    </source>
</evidence>
<comment type="similarity">
    <text evidence="3">In the C-terminal section; belongs to the formate--tetrahydrofolate ligase family.</text>
</comment>
<dbReference type="SUPFAM" id="SSF53223">
    <property type="entry name" value="Aminoacid dehydrogenase-like, N-terminal domain"/>
    <property type="match status" value="1"/>
</dbReference>
<organism evidence="18 19">
    <name type="scientific">Kazachstania africana (strain ATCC 22294 / BCRC 22015 / CBS 2517 / CECT 1963 / NBRC 1671 / NRRL Y-8276)</name>
    <name type="common">Yeast</name>
    <name type="synonym">Kluyveromyces africanus</name>
    <dbReference type="NCBI Taxonomy" id="1071382"/>
    <lineage>
        <taxon>Eukaryota</taxon>
        <taxon>Fungi</taxon>
        <taxon>Dikarya</taxon>
        <taxon>Ascomycota</taxon>
        <taxon>Saccharomycotina</taxon>
        <taxon>Saccharomycetes</taxon>
        <taxon>Saccharomycetales</taxon>
        <taxon>Saccharomycetaceae</taxon>
        <taxon>Kazachstania</taxon>
    </lineage>
</organism>
<dbReference type="UniPathway" id="UPA00193"/>
<dbReference type="GO" id="GO:0004488">
    <property type="term" value="F:methylenetetrahydrofolate dehydrogenase (NADP+) activity"/>
    <property type="evidence" value="ECO:0007669"/>
    <property type="project" value="UniProtKB-EC"/>
</dbReference>